<evidence type="ECO:0000313" key="3">
    <source>
        <dbReference type="Proteomes" id="UP000288805"/>
    </source>
</evidence>
<name>A0A438FIN2_VITVI</name>
<feature type="region of interest" description="Disordered" evidence="1">
    <location>
        <begin position="1"/>
        <end position="47"/>
    </location>
</feature>
<dbReference type="AlphaFoldDB" id="A0A438FIN2"/>
<evidence type="ECO:0000256" key="1">
    <source>
        <dbReference type="SAM" id="MobiDB-lite"/>
    </source>
</evidence>
<accession>A0A438FIN2</accession>
<dbReference type="EMBL" id="QGNW01000876">
    <property type="protein sequence ID" value="RVW59826.1"/>
    <property type="molecule type" value="Genomic_DNA"/>
</dbReference>
<feature type="compositionally biased region" description="Low complexity" evidence="1">
    <location>
        <begin position="1"/>
        <end position="10"/>
    </location>
</feature>
<comment type="caution">
    <text evidence="2">The sequence shown here is derived from an EMBL/GenBank/DDBJ whole genome shotgun (WGS) entry which is preliminary data.</text>
</comment>
<feature type="compositionally biased region" description="Basic and acidic residues" evidence="1">
    <location>
        <begin position="13"/>
        <end position="22"/>
    </location>
</feature>
<dbReference type="Proteomes" id="UP000288805">
    <property type="component" value="Unassembled WGS sequence"/>
</dbReference>
<gene>
    <name evidence="2" type="ORF">CK203_098466</name>
</gene>
<reference evidence="2 3" key="1">
    <citation type="journal article" date="2018" name="PLoS Genet.">
        <title>Population sequencing reveals clonal diversity and ancestral inbreeding in the grapevine cultivar Chardonnay.</title>
        <authorList>
            <person name="Roach M.J."/>
            <person name="Johnson D.L."/>
            <person name="Bohlmann J."/>
            <person name="van Vuuren H.J."/>
            <person name="Jones S.J."/>
            <person name="Pretorius I.S."/>
            <person name="Schmidt S.A."/>
            <person name="Borneman A.R."/>
        </authorList>
    </citation>
    <scope>NUCLEOTIDE SEQUENCE [LARGE SCALE GENOMIC DNA]</scope>
    <source>
        <strain evidence="3">cv. Chardonnay</strain>
        <tissue evidence="2">Leaf</tissue>
    </source>
</reference>
<feature type="compositionally biased region" description="Polar residues" evidence="1">
    <location>
        <begin position="30"/>
        <end position="40"/>
    </location>
</feature>
<sequence length="100" mass="11406">MATPSRSRSSGRGGEDDFEWRQTIKKRQLASETTTKSSTLGDRKIERRKRCITHPGFNIRASLTTAFKGPSSKLKASTRTRINISWDNRSYPRSMQREAS</sequence>
<proteinExistence type="predicted"/>
<evidence type="ECO:0000313" key="2">
    <source>
        <dbReference type="EMBL" id="RVW59826.1"/>
    </source>
</evidence>
<protein>
    <submittedName>
        <fullName evidence="2">Uncharacterized protein</fullName>
    </submittedName>
</protein>
<organism evidence="2 3">
    <name type="scientific">Vitis vinifera</name>
    <name type="common">Grape</name>
    <dbReference type="NCBI Taxonomy" id="29760"/>
    <lineage>
        <taxon>Eukaryota</taxon>
        <taxon>Viridiplantae</taxon>
        <taxon>Streptophyta</taxon>
        <taxon>Embryophyta</taxon>
        <taxon>Tracheophyta</taxon>
        <taxon>Spermatophyta</taxon>
        <taxon>Magnoliopsida</taxon>
        <taxon>eudicotyledons</taxon>
        <taxon>Gunneridae</taxon>
        <taxon>Pentapetalae</taxon>
        <taxon>rosids</taxon>
        <taxon>Vitales</taxon>
        <taxon>Vitaceae</taxon>
        <taxon>Viteae</taxon>
        <taxon>Vitis</taxon>
    </lineage>
</organism>